<dbReference type="HAMAP" id="MF_00040">
    <property type="entry name" value="RRF"/>
    <property type="match status" value="1"/>
</dbReference>
<comment type="similarity">
    <text evidence="2 5">Belongs to the RRF family.</text>
</comment>
<dbReference type="InterPro" id="IPR036191">
    <property type="entry name" value="RRF_sf"/>
</dbReference>
<evidence type="ECO:0000256" key="3">
    <source>
        <dbReference type="ARBA" id="ARBA00022490"/>
    </source>
</evidence>
<dbReference type="Gene3D" id="1.10.132.20">
    <property type="entry name" value="Ribosome-recycling factor"/>
    <property type="match status" value="1"/>
</dbReference>
<dbReference type="PANTHER" id="PTHR20982">
    <property type="entry name" value="RIBOSOME RECYCLING FACTOR"/>
    <property type="match status" value="1"/>
</dbReference>
<evidence type="ECO:0000256" key="4">
    <source>
        <dbReference type="ARBA" id="ARBA00022917"/>
    </source>
</evidence>
<comment type="subcellular location">
    <subcellularLocation>
        <location evidence="1 5">Cytoplasm</location>
    </subcellularLocation>
</comment>
<keyword evidence="3 5" id="KW-0963">Cytoplasm</keyword>
<dbReference type="GeneID" id="57090237"/>
<dbReference type="Pfam" id="PF01765">
    <property type="entry name" value="RRF"/>
    <property type="match status" value="1"/>
</dbReference>
<comment type="caution">
    <text evidence="7">The sequence shown here is derived from an EMBL/GenBank/DDBJ whole genome shotgun (WGS) entry which is preliminary data.</text>
</comment>
<organism evidence="7 8">
    <name type="scientific">Lacticaseibacillus paracasei NRIC 0644</name>
    <dbReference type="NCBI Taxonomy" id="1435038"/>
    <lineage>
        <taxon>Bacteria</taxon>
        <taxon>Bacillati</taxon>
        <taxon>Bacillota</taxon>
        <taxon>Bacilli</taxon>
        <taxon>Lactobacillales</taxon>
        <taxon>Lactobacillaceae</taxon>
        <taxon>Lacticaseibacillus</taxon>
    </lineage>
</organism>
<proteinExistence type="inferred from homology"/>
<dbReference type="AlphaFoldDB" id="A0A0C9Q8J3"/>
<dbReference type="Proteomes" id="UP000032552">
    <property type="component" value="Unassembled WGS sequence"/>
</dbReference>
<dbReference type="GO" id="GO:0006415">
    <property type="term" value="P:translational termination"/>
    <property type="evidence" value="ECO:0007669"/>
    <property type="project" value="UniProtKB-UniRule"/>
</dbReference>
<evidence type="ECO:0000256" key="1">
    <source>
        <dbReference type="ARBA" id="ARBA00004496"/>
    </source>
</evidence>
<evidence type="ECO:0000256" key="2">
    <source>
        <dbReference type="ARBA" id="ARBA00005912"/>
    </source>
</evidence>
<keyword evidence="4 5" id="KW-0648">Protein biosynthesis</keyword>
<evidence type="ECO:0000259" key="6">
    <source>
        <dbReference type="Pfam" id="PF01765"/>
    </source>
</evidence>
<accession>A0A0C9Q8J3</accession>
<dbReference type="Gene3D" id="3.30.1360.40">
    <property type="match status" value="1"/>
</dbReference>
<dbReference type="InterPro" id="IPR023584">
    <property type="entry name" value="Ribosome_recyc_fac_dom"/>
</dbReference>
<dbReference type="InterPro" id="IPR002661">
    <property type="entry name" value="Ribosome_recyc_fac"/>
</dbReference>
<protein>
    <recommendedName>
        <fullName evidence="5">Ribosome-recycling factor</fullName>
        <shortName evidence="5">RRF</shortName>
    </recommendedName>
    <alternativeName>
        <fullName evidence="5">Ribosome-releasing factor</fullName>
    </alternativeName>
</protein>
<dbReference type="CDD" id="cd00520">
    <property type="entry name" value="RRF"/>
    <property type="match status" value="1"/>
</dbReference>
<evidence type="ECO:0000313" key="7">
    <source>
        <dbReference type="EMBL" id="GAN36167.1"/>
    </source>
</evidence>
<dbReference type="PANTHER" id="PTHR20982:SF3">
    <property type="entry name" value="MITOCHONDRIAL RIBOSOME RECYCLING FACTOR PSEUDO 1"/>
    <property type="match status" value="1"/>
</dbReference>
<name>A0A0C9Q8J3_LACPA</name>
<dbReference type="FunFam" id="3.30.1360.40:FF:000001">
    <property type="entry name" value="Ribosome-recycling factor"/>
    <property type="match status" value="1"/>
</dbReference>
<dbReference type="NCBIfam" id="TIGR00496">
    <property type="entry name" value="frr"/>
    <property type="match status" value="1"/>
</dbReference>
<comment type="function">
    <text evidence="5">Responsible for the release of ribosomes from messenger RNA at the termination of protein biosynthesis. May increase the efficiency of translation by recycling ribosomes from one round of translation to another.</text>
</comment>
<feature type="domain" description="Ribosome recycling factor" evidence="6">
    <location>
        <begin position="20"/>
        <end position="182"/>
    </location>
</feature>
<evidence type="ECO:0000313" key="8">
    <source>
        <dbReference type="Proteomes" id="UP000032552"/>
    </source>
</evidence>
<dbReference type="GO" id="GO:0043023">
    <property type="term" value="F:ribosomal large subunit binding"/>
    <property type="evidence" value="ECO:0007669"/>
    <property type="project" value="TreeGrafter"/>
</dbReference>
<dbReference type="EMBL" id="BAYM01000051">
    <property type="protein sequence ID" value="GAN36167.1"/>
    <property type="molecule type" value="Genomic_DNA"/>
</dbReference>
<gene>
    <name evidence="5" type="primary">frr</name>
    <name evidence="7" type="ORF">LC0644_0756</name>
</gene>
<evidence type="ECO:0000256" key="5">
    <source>
        <dbReference type="HAMAP-Rule" id="MF_00040"/>
    </source>
</evidence>
<reference evidence="8" key="1">
    <citation type="submission" date="2014-05" db="EMBL/GenBank/DDBJ databases">
        <title>Whole genome sequencing of Lactobacillus casei NRIC0644.</title>
        <authorList>
            <person name="Atarashi H."/>
            <person name="Yoshida Y."/>
            <person name="Fujimura S."/>
            <person name="Tanaka N."/>
            <person name="Shiwa Y."/>
            <person name="Yoshikawa H."/>
            <person name="Okada S."/>
            <person name="Nakagawa J."/>
        </authorList>
    </citation>
    <scope>NUCLEOTIDE SEQUENCE [LARGE SCALE GENOMIC DNA]</scope>
    <source>
        <strain evidence="8">NRIC0644</strain>
    </source>
</reference>
<dbReference type="GO" id="GO:0005737">
    <property type="term" value="C:cytoplasm"/>
    <property type="evidence" value="ECO:0007669"/>
    <property type="project" value="UniProtKB-SubCell"/>
</dbReference>
<dbReference type="RefSeq" id="WP_003565804.1">
    <property type="nucleotide sequence ID" value="NZ_BAYM01000051.1"/>
</dbReference>
<dbReference type="FunFam" id="1.10.132.20:FF:000001">
    <property type="entry name" value="Ribosome-recycling factor"/>
    <property type="match status" value="1"/>
</dbReference>
<sequence length="185" mass="20579">MANQIIDQAKVNMGKTEESLQRELGNIRAGRANASLLNQITVEYYGAPTPLNQMAAITIPEPRVLQVSPYDKSSLKNIETALNASDLGINPANDGDVIRLVIPQLTGERRKEIAKEVGKYSESAKIAVRNIRREGLDKLKRQEKDGDITEDDLHRLEKDMQKATDDATKRIDEIAAAKEKEITEV</sequence>
<dbReference type="SUPFAM" id="SSF55194">
    <property type="entry name" value="Ribosome recycling factor, RRF"/>
    <property type="match status" value="1"/>
</dbReference>